<feature type="region of interest" description="Disordered" evidence="1">
    <location>
        <begin position="38"/>
        <end position="80"/>
    </location>
</feature>
<feature type="compositionally biased region" description="Basic and acidic residues" evidence="1">
    <location>
        <begin position="62"/>
        <end position="80"/>
    </location>
</feature>
<proteinExistence type="predicted"/>
<protein>
    <recommendedName>
        <fullName evidence="5">Secreted protein</fullName>
    </recommendedName>
</protein>
<dbReference type="RefSeq" id="WP_096486041.1">
    <property type="nucleotide sequence ID" value="NZ_AP014809.1"/>
</dbReference>
<dbReference type="AlphaFoldDB" id="A0A160PJ09"/>
<keyword evidence="2" id="KW-0732">Signal</keyword>
<evidence type="ECO:0000313" key="3">
    <source>
        <dbReference type="EMBL" id="BAU92011.1"/>
    </source>
</evidence>
<sequence length="80" mass="8423">MRKSLLAAAAVLTLAGASGASAQTTVIERDAPDRVVVDRPATTSSTTVERREHSDGCSSKTVTKENDMGDRKTVTKEACD</sequence>
<dbReference type="OrthoDB" id="8004321at2"/>
<name>A0A160PJ09_9HYPH</name>
<evidence type="ECO:0008006" key="5">
    <source>
        <dbReference type="Google" id="ProtNLM"/>
    </source>
</evidence>
<dbReference type="Proteomes" id="UP000218288">
    <property type="component" value="Chromosome"/>
</dbReference>
<dbReference type="EMBL" id="AP014809">
    <property type="protein sequence ID" value="BAU92011.1"/>
    <property type="molecule type" value="Genomic_DNA"/>
</dbReference>
<evidence type="ECO:0000256" key="2">
    <source>
        <dbReference type="SAM" id="SignalP"/>
    </source>
</evidence>
<feature type="signal peptide" evidence="2">
    <location>
        <begin position="1"/>
        <end position="22"/>
    </location>
</feature>
<reference evidence="3 4" key="1">
    <citation type="journal article" date="2016" name="Genome Announc.">
        <title>Complete Genome Sequence of Methylobacterium populi P-1M, Isolated from Pink-Pigmented Household Biofilm.</title>
        <authorList>
            <person name="Morohoshi T."/>
            <person name="Ikeda T."/>
        </authorList>
    </citation>
    <scope>NUCLEOTIDE SEQUENCE [LARGE SCALE GENOMIC DNA]</scope>
    <source>
        <strain evidence="3 4">P-1M</strain>
    </source>
</reference>
<gene>
    <name evidence="3" type="ORF">MPPM_3406</name>
</gene>
<feature type="chain" id="PRO_5007819583" description="Secreted protein" evidence="2">
    <location>
        <begin position="23"/>
        <end position="80"/>
    </location>
</feature>
<organism evidence="3 4">
    <name type="scientific">Methylorubrum populi</name>
    <dbReference type="NCBI Taxonomy" id="223967"/>
    <lineage>
        <taxon>Bacteria</taxon>
        <taxon>Pseudomonadati</taxon>
        <taxon>Pseudomonadota</taxon>
        <taxon>Alphaproteobacteria</taxon>
        <taxon>Hyphomicrobiales</taxon>
        <taxon>Methylobacteriaceae</taxon>
        <taxon>Methylorubrum</taxon>
    </lineage>
</organism>
<evidence type="ECO:0000256" key="1">
    <source>
        <dbReference type="SAM" id="MobiDB-lite"/>
    </source>
</evidence>
<accession>A0A160PJ09</accession>
<evidence type="ECO:0000313" key="4">
    <source>
        <dbReference type="Proteomes" id="UP000218288"/>
    </source>
</evidence>